<evidence type="ECO:0000256" key="2">
    <source>
        <dbReference type="ARBA" id="ARBA00022553"/>
    </source>
</evidence>
<feature type="compositionally biased region" description="Polar residues" evidence="6">
    <location>
        <begin position="887"/>
        <end position="897"/>
    </location>
</feature>
<keyword evidence="4" id="KW-0833">Ubl conjugation pathway</keyword>
<dbReference type="InterPro" id="IPR003653">
    <property type="entry name" value="Peptidase_C48_C"/>
</dbReference>
<dbReference type="SUPFAM" id="SSF54001">
    <property type="entry name" value="Cysteine proteinases"/>
    <property type="match status" value="1"/>
</dbReference>
<feature type="compositionally biased region" description="Basic and acidic residues" evidence="6">
    <location>
        <begin position="112"/>
        <end position="128"/>
    </location>
</feature>
<feature type="compositionally biased region" description="Polar residues" evidence="6">
    <location>
        <begin position="386"/>
        <end position="398"/>
    </location>
</feature>
<dbReference type="Proteomes" id="UP001286456">
    <property type="component" value="Unassembled WGS sequence"/>
</dbReference>
<dbReference type="InterPro" id="IPR051947">
    <property type="entry name" value="Sentrin-specific_protease"/>
</dbReference>
<keyword evidence="2" id="KW-0597">Phosphoprotein</keyword>
<dbReference type="GO" id="GO:0006508">
    <property type="term" value="P:proteolysis"/>
    <property type="evidence" value="ECO:0007669"/>
    <property type="project" value="UniProtKB-KW"/>
</dbReference>
<feature type="compositionally biased region" description="Basic and acidic residues" evidence="6">
    <location>
        <begin position="96"/>
        <end position="105"/>
    </location>
</feature>
<evidence type="ECO:0000259" key="7">
    <source>
        <dbReference type="PROSITE" id="PS50600"/>
    </source>
</evidence>
<keyword evidence="9" id="KW-1185">Reference proteome</keyword>
<dbReference type="Pfam" id="PF02902">
    <property type="entry name" value="Peptidase_C48"/>
    <property type="match status" value="1"/>
</dbReference>
<keyword evidence="3" id="KW-0645">Protease</keyword>
<feature type="compositionally biased region" description="Basic and acidic residues" evidence="6">
    <location>
        <begin position="648"/>
        <end position="658"/>
    </location>
</feature>
<comment type="caution">
    <text evidence="8">The sequence shown here is derived from an EMBL/GenBank/DDBJ whole genome shotgun (WGS) entry which is preliminary data.</text>
</comment>
<evidence type="ECO:0000313" key="9">
    <source>
        <dbReference type="Proteomes" id="UP001286456"/>
    </source>
</evidence>
<protein>
    <recommendedName>
        <fullName evidence="7">Ubiquitin-like protease family profile domain-containing protein</fullName>
    </recommendedName>
</protein>
<sequence>MADPMKRKKIYSPTVAVNTLNGRGAGHKAFRGPSIEPPAPKRPRSFYSDSRLVPPLPPHDDIAEVDRDASSLLGSQEGVSHDSRSVIFRGFGAMEESAKYNEGRSNRRRRRGSAESRRLPSIESGRDEIVDDFDELGEPRASTLWQRSKNQSSSAATSSTPRVVDSADTYILQPRHSRPSHGLQMSRINRKRPSHDSDNEDELNTSLNGFARKRNPPSVSQRADLARTRWANPKTPGLDAITISVPISSAVCTPNHRYVADLSSDGEGTAKREKNCYLRSQEGIPEQLCAFDENGIRLEEYSWLKITKKLAKLHHHPESNLLKVSQSLDPTAKIGAKMVLKLFEPAHAAQVVAWTKQVLRSADVREETCDKLIQTYDTTLGEVSRGITNSPKEASSVRNPGEGSKQDGSRIASVQEPPASPVVRKVRSQGRLKDLMQLSSQATPPRQATTPGKAPSLPQRSLRSGQSGGNAHVSPEPPTPAVHRWSEQHQGSLLMESCEWPLQFRRTTVDKDDIPRLDEGQCLNDNLIGFGLRYLFDEFSTRHPDLNKRVYLHNSFFYEKLKSGKGRSINYEGVKSWTSKVDLLAYDYIIVPVNECYHWWVAIICNPGRLDPDAPKARGNGDDASSTATERNQDVTDAIPPGLEMTDAVDKRSPHESPTEELSQLAIDSPREPANTKPDVGANDQHGEVLDLIADDVTVVGDLSPKTGKGAKHGKKHSGPPPRKISLENTKIITLDSLGASHSPAVTALKQYLIAEFADKRNKIITDVPAQLGMKAVNIPEQNNFCDCGVYLLGYIQEFVRNPDRFVHTLLRKEVPDWKFDPSQLRELWRETIFFVHKKQQSKKRGADESKLADAAHSSQAANGVPGKIPNEGAVARIRSRPGSVSARPSPSQSRVTSPKPEKDVAIETAISPTSQSRMEIVPDSDSEMAPHPASDPVREASPHHTSPNGKIQAPPDESHQEGSGDEVLLVQARDEVSRPVKKMKPSKRPEVRDILDEEPKFISKLPSSSPPPRQQSPDRVEELTPKAFYGNDKPKASRPSPTTTTATKLAPDPTRPPAVASSPISIPVKRYKKPTEPRGVILGPSPYFVVSDIPVVQKAELVRRAEHIDLTEDETMRS</sequence>
<dbReference type="AlphaFoldDB" id="A0AAE0ILJ4"/>
<dbReference type="Pfam" id="PF25424">
    <property type="entry name" value="PH_35"/>
    <property type="match status" value="1"/>
</dbReference>
<gene>
    <name evidence="8" type="ORF">B0T19DRAFT_157633</name>
</gene>
<evidence type="ECO:0000256" key="3">
    <source>
        <dbReference type="ARBA" id="ARBA00022670"/>
    </source>
</evidence>
<dbReference type="PANTHER" id="PTHR46896">
    <property type="entry name" value="SENTRIN-SPECIFIC PROTEASE"/>
    <property type="match status" value="1"/>
</dbReference>
<evidence type="ECO:0000256" key="4">
    <source>
        <dbReference type="ARBA" id="ARBA00022786"/>
    </source>
</evidence>
<feature type="region of interest" description="Disordered" evidence="6">
    <location>
        <begin position="383"/>
        <end position="488"/>
    </location>
</feature>
<dbReference type="PROSITE" id="PS50600">
    <property type="entry name" value="ULP_PROTEASE"/>
    <property type="match status" value="1"/>
</dbReference>
<evidence type="ECO:0000256" key="5">
    <source>
        <dbReference type="ARBA" id="ARBA00022801"/>
    </source>
</evidence>
<feature type="compositionally biased region" description="Polar residues" evidence="6">
    <location>
        <begin position="437"/>
        <end position="450"/>
    </location>
</feature>
<comment type="similarity">
    <text evidence="1">Belongs to the peptidase C48 family.</text>
</comment>
<reference evidence="8" key="1">
    <citation type="journal article" date="2023" name="Mol. Phylogenet. Evol.">
        <title>Genome-scale phylogeny and comparative genomics of the fungal order Sordariales.</title>
        <authorList>
            <person name="Hensen N."/>
            <person name="Bonometti L."/>
            <person name="Westerberg I."/>
            <person name="Brannstrom I.O."/>
            <person name="Guillou S."/>
            <person name="Cros-Aarteil S."/>
            <person name="Calhoun S."/>
            <person name="Haridas S."/>
            <person name="Kuo A."/>
            <person name="Mondo S."/>
            <person name="Pangilinan J."/>
            <person name="Riley R."/>
            <person name="LaButti K."/>
            <person name="Andreopoulos B."/>
            <person name="Lipzen A."/>
            <person name="Chen C."/>
            <person name="Yan M."/>
            <person name="Daum C."/>
            <person name="Ng V."/>
            <person name="Clum A."/>
            <person name="Steindorff A."/>
            <person name="Ohm R.A."/>
            <person name="Martin F."/>
            <person name="Silar P."/>
            <person name="Natvig D.O."/>
            <person name="Lalanne C."/>
            <person name="Gautier V."/>
            <person name="Ament-Velasquez S.L."/>
            <person name="Kruys A."/>
            <person name="Hutchinson M.I."/>
            <person name="Powell A.J."/>
            <person name="Barry K."/>
            <person name="Miller A.N."/>
            <person name="Grigoriev I.V."/>
            <person name="Debuchy R."/>
            <person name="Gladieux P."/>
            <person name="Hiltunen Thoren M."/>
            <person name="Johannesson H."/>
        </authorList>
    </citation>
    <scope>NUCLEOTIDE SEQUENCE</scope>
    <source>
        <strain evidence="8">SMH4131-1</strain>
    </source>
</reference>
<feature type="compositionally biased region" description="Basic and acidic residues" evidence="6">
    <location>
        <begin position="988"/>
        <end position="1002"/>
    </location>
</feature>
<feature type="domain" description="Ubiquitin-like protease family profile" evidence="7">
    <location>
        <begin position="507"/>
        <end position="799"/>
    </location>
</feature>
<reference evidence="8" key="2">
    <citation type="submission" date="2023-06" db="EMBL/GenBank/DDBJ databases">
        <authorList>
            <consortium name="Lawrence Berkeley National Laboratory"/>
            <person name="Haridas S."/>
            <person name="Hensen N."/>
            <person name="Bonometti L."/>
            <person name="Westerberg I."/>
            <person name="Brannstrom I.O."/>
            <person name="Guillou S."/>
            <person name="Cros-Aarteil S."/>
            <person name="Calhoun S."/>
            <person name="Kuo A."/>
            <person name="Mondo S."/>
            <person name="Pangilinan J."/>
            <person name="Riley R."/>
            <person name="Labutti K."/>
            <person name="Andreopoulos B."/>
            <person name="Lipzen A."/>
            <person name="Chen C."/>
            <person name="Yanf M."/>
            <person name="Daum C."/>
            <person name="Ng V."/>
            <person name="Clum A."/>
            <person name="Steindorff A."/>
            <person name="Ohm R."/>
            <person name="Martin F."/>
            <person name="Silar P."/>
            <person name="Natvig D."/>
            <person name="Lalanne C."/>
            <person name="Gautier V."/>
            <person name="Ament-Velasquez S.L."/>
            <person name="Kruys A."/>
            <person name="Hutchinson M.I."/>
            <person name="Powell A.J."/>
            <person name="Barry K."/>
            <person name="Miller A.N."/>
            <person name="Grigoriev I.V."/>
            <person name="Debuchy R."/>
            <person name="Gladieux P."/>
            <person name="Thoren M.H."/>
            <person name="Johannesson H."/>
        </authorList>
    </citation>
    <scope>NUCLEOTIDE SEQUENCE</scope>
    <source>
        <strain evidence="8">SMH4131-1</strain>
    </source>
</reference>
<feature type="compositionally biased region" description="Basic and acidic residues" evidence="6">
    <location>
        <begin position="845"/>
        <end position="854"/>
    </location>
</feature>
<dbReference type="InterPro" id="IPR057501">
    <property type="entry name" value="DeUb_enz_PH"/>
</dbReference>
<feature type="region of interest" description="Disordered" evidence="6">
    <location>
        <begin position="703"/>
        <end position="725"/>
    </location>
</feature>
<feature type="compositionally biased region" description="Basic residues" evidence="6">
    <location>
        <begin position="709"/>
        <end position="718"/>
    </location>
</feature>
<evidence type="ECO:0000256" key="6">
    <source>
        <dbReference type="SAM" id="MobiDB-lite"/>
    </source>
</evidence>
<accession>A0AAE0ILJ4</accession>
<feature type="compositionally biased region" description="Basic residues" evidence="6">
    <location>
        <begin position="1"/>
        <end position="10"/>
    </location>
</feature>
<feature type="region of interest" description="Disordered" evidence="6">
    <location>
        <begin position="1"/>
        <end position="223"/>
    </location>
</feature>
<name>A0AAE0ILJ4_9PEZI</name>
<dbReference type="InterPro" id="IPR038765">
    <property type="entry name" value="Papain-like_cys_pep_sf"/>
</dbReference>
<feature type="region of interest" description="Disordered" evidence="6">
    <location>
        <begin position="615"/>
        <end position="684"/>
    </location>
</feature>
<feature type="compositionally biased region" description="Basic and acidic residues" evidence="6">
    <location>
        <begin position="58"/>
        <end position="69"/>
    </location>
</feature>
<dbReference type="GO" id="GO:0016926">
    <property type="term" value="P:protein desumoylation"/>
    <property type="evidence" value="ECO:0007669"/>
    <property type="project" value="TreeGrafter"/>
</dbReference>
<dbReference type="GO" id="GO:0005634">
    <property type="term" value="C:nucleus"/>
    <property type="evidence" value="ECO:0007669"/>
    <property type="project" value="TreeGrafter"/>
</dbReference>
<keyword evidence="5" id="KW-0378">Hydrolase</keyword>
<dbReference type="Gene3D" id="3.40.395.10">
    <property type="entry name" value="Adenoviral Proteinase, Chain A"/>
    <property type="match status" value="1"/>
</dbReference>
<feature type="region of interest" description="Disordered" evidence="6">
    <location>
        <begin position="844"/>
        <end position="1066"/>
    </location>
</feature>
<evidence type="ECO:0000256" key="1">
    <source>
        <dbReference type="ARBA" id="ARBA00005234"/>
    </source>
</evidence>
<proteinExistence type="inferred from homology"/>
<evidence type="ECO:0000313" key="8">
    <source>
        <dbReference type="EMBL" id="KAK3327254.1"/>
    </source>
</evidence>
<dbReference type="EMBL" id="JAUEPO010000003">
    <property type="protein sequence ID" value="KAK3327254.1"/>
    <property type="molecule type" value="Genomic_DNA"/>
</dbReference>
<dbReference type="PANTHER" id="PTHR46896:SF3">
    <property type="entry name" value="FI06413P-RELATED"/>
    <property type="match status" value="1"/>
</dbReference>
<dbReference type="GO" id="GO:0070139">
    <property type="term" value="F:SUMO-specific endopeptidase activity"/>
    <property type="evidence" value="ECO:0007669"/>
    <property type="project" value="TreeGrafter"/>
</dbReference>
<dbReference type="GO" id="GO:0005737">
    <property type="term" value="C:cytoplasm"/>
    <property type="evidence" value="ECO:0007669"/>
    <property type="project" value="TreeGrafter"/>
</dbReference>
<organism evidence="8 9">
    <name type="scientific">Cercophora scortea</name>
    <dbReference type="NCBI Taxonomy" id="314031"/>
    <lineage>
        <taxon>Eukaryota</taxon>
        <taxon>Fungi</taxon>
        <taxon>Dikarya</taxon>
        <taxon>Ascomycota</taxon>
        <taxon>Pezizomycotina</taxon>
        <taxon>Sordariomycetes</taxon>
        <taxon>Sordariomycetidae</taxon>
        <taxon>Sordariales</taxon>
        <taxon>Lasiosphaeriaceae</taxon>
        <taxon>Cercophora</taxon>
    </lineage>
</organism>
<feature type="compositionally biased region" description="Low complexity" evidence="6">
    <location>
        <begin position="1038"/>
        <end position="1066"/>
    </location>
</feature>